<feature type="domain" description="Disease resistance protein RPS4B/Roq1-like leucine-rich repeats" evidence="5">
    <location>
        <begin position="224"/>
        <end position="291"/>
    </location>
</feature>
<dbReference type="Pfam" id="PF23286">
    <property type="entry name" value="LRR_13"/>
    <property type="match status" value="5"/>
</dbReference>
<feature type="domain" description="Disease resistance protein RPS4B/Roq1-like leucine-rich repeats" evidence="5">
    <location>
        <begin position="155"/>
        <end position="221"/>
    </location>
</feature>
<evidence type="ECO:0000259" key="4">
    <source>
        <dbReference type="Pfam" id="PF20160"/>
    </source>
</evidence>
<evidence type="ECO:0000256" key="3">
    <source>
        <dbReference type="ARBA" id="ARBA00022821"/>
    </source>
</evidence>
<dbReference type="PANTHER" id="PTHR47186">
    <property type="entry name" value="LEUCINE-RICH REPEAT-CONTAINING PROTEIN 57"/>
    <property type="match status" value="1"/>
</dbReference>
<dbReference type="PANTHER" id="PTHR47186:SF63">
    <property type="entry name" value="C-JID DOMAIN-CONTAINING PROTEIN"/>
    <property type="match status" value="1"/>
</dbReference>
<organism evidence="6 7">
    <name type="scientific">Liquidambar formosana</name>
    <name type="common">Formosan gum</name>
    <dbReference type="NCBI Taxonomy" id="63359"/>
    <lineage>
        <taxon>Eukaryota</taxon>
        <taxon>Viridiplantae</taxon>
        <taxon>Streptophyta</taxon>
        <taxon>Embryophyta</taxon>
        <taxon>Tracheophyta</taxon>
        <taxon>Spermatophyta</taxon>
        <taxon>Magnoliopsida</taxon>
        <taxon>eudicotyledons</taxon>
        <taxon>Gunneridae</taxon>
        <taxon>Pentapetalae</taxon>
        <taxon>Saxifragales</taxon>
        <taxon>Altingiaceae</taxon>
        <taxon>Liquidambar</taxon>
    </lineage>
</organism>
<dbReference type="PROSITE" id="PS51450">
    <property type="entry name" value="LRR"/>
    <property type="match status" value="1"/>
</dbReference>
<feature type="domain" description="Disease resistance protein RPS4B/Roq1-like leucine-rich repeats" evidence="5">
    <location>
        <begin position="295"/>
        <end position="364"/>
    </location>
</feature>
<dbReference type="InterPro" id="IPR032675">
    <property type="entry name" value="LRR_dom_sf"/>
</dbReference>
<dbReference type="AlphaFoldDB" id="A0AAP0NEA8"/>
<dbReference type="SUPFAM" id="SSF52058">
    <property type="entry name" value="L domain-like"/>
    <property type="match status" value="3"/>
</dbReference>
<evidence type="ECO:0000256" key="2">
    <source>
        <dbReference type="ARBA" id="ARBA00022737"/>
    </source>
</evidence>
<keyword evidence="1" id="KW-0433">Leucine-rich repeat</keyword>
<keyword evidence="2" id="KW-0677">Repeat</keyword>
<feature type="domain" description="Disease resistance protein RPS4B/Roq1-like leucine-rich repeats" evidence="5">
    <location>
        <begin position="366"/>
        <end position="556"/>
    </location>
</feature>
<keyword evidence="7" id="KW-1185">Reference proteome</keyword>
<dbReference type="SMART" id="SM00369">
    <property type="entry name" value="LRR_TYP"/>
    <property type="match status" value="7"/>
</dbReference>
<feature type="domain" description="C-JID" evidence="4">
    <location>
        <begin position="594"/>
        <end position="718"/>
    </location>
</feature>
<evidence type="ECO:0000259" key="5">
    <source>
        <dbReference type="Pfam" id="PF23286"/>
    </source>
</evidence>
<dbReference type="Proteomes" id="UP001415857">
    <property type="component" value="Unassembled WGS sequence"/>
</dbReference>
<proteinExistence type="predicted"/>
<dbReference type="InterPro" id="IPR001611">
    <property type="entry name" value="Leu-rich_rpt"/>
</dbReference>
<evidence type="ECO:0000256" key="1">
    <source>
        <dbReference type="ARBA" id="ARBA00022614"/>
    </source>
</evidence>
<gene>
    <name evidence="6" type="ORF">L1049_026158</name>
</gene>
<sequence length="798" mass="89533">MYSKCHVSLQILENLEFLNLSHSQYLTETPDFSGIPRLKILILEGCTRLVEVHPSVLVLDKLVLLNFKHCKSLRSLWRSIKLETLGNLILSGCSMLEKFPKVLVTMEHISKVYLDGTGIQELPTSVEQLSGLSVLNLKNCKNLTSLPSSIGKLKFLKLLTLSCCSKLESFPQIMEDMECLSKVYLDGTAIKEVPSSIEHLTGLVLLNLENCKNLTSLPSNIGKLKSLDLLTLSGCSKLEMFPQIMEDMERLSKLYLDGTAIKELPSSIEHLTGLVLLNLENCKNLTSLHSNIGKLKCLELLTLSGCSKLERFPQNLEDMEHLVKLLLDGTAIKELPSSISHLKRLVLLNLENCKNLVSLPSSICELRSLETLTLSSCPKLDKLPENWGSMQNLVDLHLDKTAISQLPSTIVLLKDLQILSLRGCKGSPSNSWKSIFSSWSLPIKIPCSRGLSLPSFSGLCSLKSLDLSDCNLLEGAILSDIASLSSLQDLNLSENNFDSLPASLSRLNCLRTLKLEHCTRLQALPPFSSRIREIDTHGCRSLEKLPYPSSIDSLSHRQFTFTNCEKLVGHQGNIFFQRQCQAISKCDFFDMFLTGSEILKSFNHQSMGSSISFKMPPQNNGKCKGLALCVVFALKDAVNGNFCCACDVSEEMTAVTYLKTSRKRYISSDHAWLRYVPNFNLEGKTSSDGWRFFKASFKIYGPRHQVKKCGVHIFYEQDEPTMMQYKYSQNLGVFHANFDKVFDKVTVEENIKFKRSLDEFYHVEEEHTGSGCPTEYPHPKRLRGHTNTMLKLKGKDSS</sequence>
<dbReference type="Pfam" id="PF20160">
    <property type="entry name" value="C-JID"/>
    <property type="match status" value="1"/>
</dbReference>
<dbReference type="EMBL" id="JBBPBK010000014">
    <property type="protein sequence ID" value="KAK9270577.1"/>
    <property type="molecule type" value="Genomic_DNA"/>
</dbReference>
<dbReference type="InterPro" id="IPR003591">
    <property type="entry name" value="Leu-rich_rpt_typical-subtyp"/>
</dbReference>
<dbReference type="InterPro" id="IPR045344">
    <property type="entry name" value="C-JID"/>
</dbReference>
<accession>A0AAP0NEA8</accession>
<name>A0AAP0NEA8_LIQFO</name>
<evidence type="ECO:0000313" key="6">
    <source>
        <dbReference type="EMBL" id="KAK9270577.1"/>
    </source>
</evidence>
<keyword evidence="3" id="KW-0611">Plant defense</keyword>
<reference evidence="6 7" key="1">
    <citation type="journal article" date="2024" name="Plant J.">
        <title>Genome sequences and population genomics reveal climatic adaptation and genomic divergence between two closely related sweetgum species.</title>
        <authorList>
            <person name="Xu W.Q."/>
            <person name="Ren C.Q."/>
            <person name="Zhang X.Y."/>
            <person name="Comes H.P."/>
            <person name="Liu X.H."/>
            <person name="Li Y.G."/>
            <person name="Kettle C.J."/>
            <person name="Jalonen R."/>
            <person name="Gaisberger H."/>
            <person name="Ma Y.Z."/>
            <person name="Qiu Y.X."/>
        </authorList>
    </citation>
    <scope>NUCLEOTIDE SEQUENCE [LARGE SCALE GENOMIC DNA]</scope>
    <source>
        <strain evidence="6">Hangzhou</strain>
    </source>
</reference>
<protein>
    <submittedName>
        <fullName evidence="6">Uncharacterized protein</fullName>
    </submittedName>
</protein>
<comment type="caution">
    <text evidence="6">The sequence shown here is derived from an EMBL/GenBank/DDBJ whole genome shotgun (WGS) entry which is preliminary data.</text>
</comment>
<dbReference type="InterPro" id="IPR058546">
    <property type="entry name" value="RPS4B/Roq1-like_LRR"/>
</dbReference>
<evidence type="ECO:0000313" key="7">
    <source>
        <dbReference type="Proteomes" id="UP001415857"/>
    </source>
</evidence>
<dbReference type="Gene3D" id="3.80.10.10">
    <property type="entry name" value="Ribonuclease Inhibitor"/>
    <property type="match status" value="3"/>
</dbReference>
<feature type="domain" description="Disease resistance protein RPS4B/Roq1-like leucine-rich repeats" evidence="5">
    <location>
        <begin position="84"/>
        <end position="151"/>
    </location>
</feature>